<dbReference type="CDD" id="cd03801">
    <property type="entry name" value="GT4_PimA-like"/>
    <property type="match status" value="1"/>
</dbReference>
<dbReference type="Gene3D" id="3.40.50.2000">
    <property type="entry name" value="Glycogen Phosphorylase B"/>
    <property type="match status" value="2"/>
</dbReference>
<dbReference type="Proteomes" id="UP000290637">
    <property type="component" value="Chromosome"/>
</dbReference>
<evidence type="ECO:0000313" key="2">
    <source>
        <dbReference type="Proteomes" id="UP000290637"/>
    </source>
</evidence>
<organism evidence="1 2">
    <name type="scientific">Pseudoduganella lutea</name>
    <dbReference type="NCBI Taxonomy" id="321985"/>
    <lineage>
        <taxon>Bacteria</taxon>
        <taxon>Pseudomonadati</taxon>
        <taxon>Pseudomonadota</taxon>
        <taxon>Betaproteobacteria</taxon>
        <taxon>Burkholderiales</taxon>
        <taxon>Oxalobacteraceae</taxon>
        <taxon>Telluria group</taxon>
        <taxon>Pseudoduganella</taxon>
    </lineage>
</organism>
<dbReference type="PANTHER" id="PTHR12526:SF590">
    <property type="entry name" value="ALPHA-MALTOSE-1-PHOSPHATE SYNTHASE"/>
    <property type="match status" value="1"/>
</dbReference>
<keyword evidence="2" id="KW-1185">Reference proteome</keyword>
<sequence length="392" mass="43831">MRPRPLCWRNRRPVAPSGAFRGGYNGVTIAKLVTPVVQPTATGPAVIHFFPTYTKDGTRSPFALGLQELGVEYRLFADDVRFRYHSRLKLLLVGWPKLAWFALRAGIRSLITSRTHPEAVVLGSDIEVLIFAPLRALFSRRTQIVLLGFILTPRKHPLQNRLRLLYFRFVMRFVDKVICHSKKERERYRELFSNGRTEVFYIPHGTHIYGREELPEASNSPYILTAGRSGRDYGTLFEAMAGLPVDLHVVCDNDKPLAGLAIPPNVKVLRNCYDGDYVEQLKNARFVVVPLGVADISAGQMVLLQAMAFNKATVITRTLTVEDYVSDGNEALLVPQGDAGAMRSAIARLLDDVPYTAQMADRALDAFDSRFDMKAFVRNLVAAVRAPRATGA</sequence>
<dbReference type="PANTHER" id="PTHR12526">
    <property type="entry name" value="GLYCOSYLTRANSFERASE"/>
    <property type="match status" value="1"/>
</dbReference>
<reference evidence="1 2" key="1">
    <citation type="submission" date="2019-02" db="EMBL/GenBank/DDBJ databases">
        <title>Draft Genome Sequences of Six Type Strains of the Genus Massilia.</title>
        <authorList>
            <person name="Miess H."/>
            <person name="Frediansyhah A."/>
            <person name="Gross H."/>
        </authorList>
    </citation>
    <scope>NUCLEOTIDE SEQUENCE [LARGE SCALE GENOMIC DNA]</scope>
    <source>
        <strain evidence="1 2">DSM 17473</strain>
    </source>
</reference>
<dbReference type="SUPFAM" id="SSF53756">
    <property type="entry name" value="UDP-Glycosyltransferase/glycogen phosphorylase"/>
    <property type="match status" value="1"/>
</dbReference>
<dbReference type="Pfam" id="PF13692">
    <property type="entry name" value="Glyco_trans_1_4"/>
    <property type="match status" value="1"/>
</dbReference>
<proteinExistence type="predicted"/>
<name>A0A4P6L168_9BURK</name>
<gene>
    <name evidence="1" type="ORF">EWM63_17845</name>
</gene>
<evidence type="ECO:0000313" key="1">
    <source>
        <dbReference type="EMBL" id="QBE64622.1"/>
    </source>
</evidence>
<dbReference type="OrthoDB" id="9815351at2"/>
<keyword evidence="1" id="KW-0808">Transferase</keyword>
<dbReference type="KEGG" id="plue:EWM63_17845"/>
<dbReference type="GO" id="GO:0016757">
    <property type="term" value="F:glycosyltransferase activity"/>
    <property type="evidence" value="ECO:0007669"/>
    <property type="project" value="TreeGrafter"/>
</dbReference>
<accession>A0A4P6L168</accession>
<dbReference type="AlphaFoldDB" id="A0A4P6L168"/>
<dbReference type="EMBL" id="CP035913">
    <property type="protein sequence ID" value="QBE64622.1"/>
    <property type="molecule type" value="Genomic_DNA"/>
</dbReference>
<protein>
    <submittedName>
        <fullName evidence="1">Glycosyltransferase</fullName>
    </submittedName>
</protein>